<sequence>MAPSVLRKHAPPLGAPPSRLHLILVTSPEFPSDTVAPHIRVSGRGFGGKHVLGRKPARLSGWEDTNAMMVPAYLRLPLPGAPEAGMPVWAQAAALCFLPGKHDGVGAEKSTSLVLRHRIRGQMCRTAHKQPPEPPAQSPARKTALRSCWGE</sequence>
<feature type="region of interest" description="Disordered" evidence="1">
    <location>
        <begin position="125"/>
        <end position="151"/>
    </location>
</feature>
<accession>A0A091CMY1</accession>
<evidence type="ECO:0000313" key="3">
    <source>
        <dbReference type="Proteomes" id="UP000028990"/>
    </source>
</evidence>
<reference evidence="2 3" key="1">
    <citation type="submission" date="2013-11" db="EMBL/GenBank/DDBJ databases">
        <title>The Damaraland mole rat (Fukomys damarensis) genome and evolution of African mole rats.</title>
        <authorList>
            <person name="Gladyshev V.N."/>
            <person name="Fang X."/>
        </authorList>
    </citation>
    <scope>NUCLEOTIDE SEQUENCE [LARGE SCALE GENOMIC DNA]</scope>
    <source>
        <tissue evidence="2">Liver</tissue>
    </source>
</reference>
<keyword evidence="3" id="KW-1185">Reference proteome</keyword>
<organism evidence="2 3">
    <name type="scientific">Fukomys damarensis</name>
    <name type="common">Damaraland mole rat</name>
    <name type="synonym">Cryptomys damarensis</name>
    <dbReference type="NCBI Taxonomy" id="885580"/>
    <lineage>
        <taxon>Eukaryota</taxon>
        <taxon>Metazoa</taxon>
        <taxon>Chordata</taxon>
        <taxon>Craniata</taxon>
        <taxon>Vertebrata</taxon>
        <taxon>Euteleostomi</taxon>
        <taxon>Mammalia</taxon>
        <taxon>Eutheria</taxon>
        <taxon>Euarchontoglires</taxon>
        <taxon>Glires</taxon>
        <taxon>Rodentia</taxon>
        <taxon>Hystricomorpha</taxon>
        <taxon>Bathyergidae</taxon>
        <taxon>Fukomys</taxon>
    </lineage>
</organism>
<dbReference type="AlphaFoldDB" id="A0A091CMY1"/>
<proteinExistence type="predicted"/>
<name>A0A091CMY1_FUKDA</name>
<evidence type="ECO:0000313" key="2">
    <source>
        <dbReference type="EMBL" id="KFO20229.1"/>
    </source>
</evidence>
<dbReference type="Proteomes" id="UP000028990">
    <property type="component" value="Unassembled WGS sequence"/>
</dbReference>
<evidence type="ECO:0000256" key="1">
    <source>
        <dbReference type="SAM" id="MobiDB-lite"/>
    </source>
</evidence>
<dbReference type="EMBL" id="KN124838">
    <property type="protein sequence ID" value="KFO20229.1"/>
    <property type="molecule type" value="Genomic_DNA"/>
</dbReference>
<protein>
    <submittedName>
        <fullName evidence="2">Uncharacterized protein</fullName>
    </submittedName>
</protein>
<gene>
    <name evidence="2" type="ORF">H920_18346</name>
</gene>